<dbReference type="EMBL" id="OX336137">
    <property type="protein sequence ID" value="CAI2717189.1"/>
    <property type="molecule type" value="Genomic_DNA"/>
</dbReference>
<feature type="signal peptide" evidence="3">
    <location>
        <begin position="1"/>
        <end position="34"/>
    </location>
</feature>
<keyword evidence="5" id="KW-1185">Reference proteome</keyword>
<gene>
    <name evidence="4" type="ORF">NSPWAT_0330</name>
</gene>
<dbReference type="PANTHER" id="PTHR35089:SF1">
    <property type="entry name" value="CHAPERONE PROTEIN SKP"/>
    <property type="match status" value="1"/>
</dbReference>
<dbReference type="PANTHER" id="PTHR35089">
    <property type="entry name" value="CHAPERONE PROTEIN SKP"/>
    <property type="match status" value="1"/>
</dbReference>
<dbReference type="SMART" id="SM00935">
    <property type="entry name" value="OmpH"/>
    <property type="match status" value="1"/>
</dbReference>
<evidence type="ECO:0000313" key="5">
    <source>
        <dbReference type="Proteomes" id="UP001157733"/>
    </source>
</evidence>
<dbReference type="Proteomes" id="UP001157733">
    <property type="component" value="Chromosome"/>
</dbReference>
<dbReference type="InterPro" id="IPR024930">
    <property type="entry name" value="Skp_dom_sf"/>
</dbReference>
<feature type="chain" id="PRO_5046062192" evidence="3">
    <location>
        <begin position="35"/>
        <end position="182"/>
    </location>
</feature>
<dbReference type="InterPro" id="IPR005632">
    <property type="entry name" value="Chaperone_Skp"/>
</dbReference>
<dbReference type="SUPFAM" id="SSF111384">
    <property type="entry name" value="OmpH-like"/>
    <property type="match status" value="1"/>
</dbReference>
<comment type="similarity">
    <text evidence="1">Belongs to the Skp family.</text>
</comment>
<organism evidence="4 5">
    <name type="scientific">Nitrospina watsonii</name>
    <dbReference type="NCBI Taxonomy" id="1323948"/>
    <lineage>
        <taxon>Bacteria</taxon>
        <taxon>Pseudomonadati</taxon>
        <taxon>Nitrospinota/Tectimicrobiota group</taxon>
        <taxon>Nitrospinota</taxon>
        <taxon>Nitrospinia</taxon>
        <taxon>Nitrospinales</taxon>
        <taxon>Nitrospinaceae</taxon>
        <taxon>Nitrospina</taxon>
    </lineage>
</organism>
<keyword evidence="2 3" id="KW-0732">Signal</keyword>
<reference evidence="4 5" key="1">
    <citation type="submission" date="2022-09" db="EMBL/GenBank/DDBJ databases">
        <authorList>
            <person name="Kop L."/>
        </authorList>
    </citation>
    <scope>NUCLEOTIDE SEQUENCE [LARGE SCALE GENOMIC DNA]</scope>
    <source>
        <strain evidence="4 5">347</strain>
    </source>
</reference>
<dbReference type="Pfam" id="PF03938">
    <property type="entry name" value="OmpH"/>
    <property type="match status" value="1"/>
</dbReference>
<name>A0ABN8VZ58_9BACT</name>
<dbReference type="RefSeq" id="WP_282010147.1">
    <property type="nucleotide sequence ID" value="NZ_OX336137.1"/>
</dbReference>
<protein>
    <submittedName>
        <fullName evidence="4">Outer membrane protein H</fullName>
    </submittedName>
</protein>
<evidence type="ECO:0000313" key="4">
    <source>
        <dbReference type="EMBL" id="CAI2717189.1"/>
    </source>
</evidence>
<evidence type="ECO:0000256" key="2">
    <source>
        <dbReference type="ARBA" id="ARBA00022729"/>
    </source>
</evidence>
<proteinExistence type="inferred from homology"/>
<sequence>MNRTGNNIAPIWKMVLVLGLAWALLPFSTTQARAADVKIGFINMQQAVSGTQEFKNALQKFKTDFDEEKKRIALKEKRVQNLLEEINKQSFVLDPNLKKKKEERFIQEKKDLERYVQDRNDEFARKEQEITNRILKKMMGVIQKLGKQKNLTMILEQKTVFYSDASADLTQLATETYNRVHK</sequence>
<evidence type="ECO:0000256" key="3">
    <source>
        <dbReference type="SAM" id="SignalP"/>
    </source>
</evidence>
<accession>A0ABN8VZ58</accession>
<evidence type="ECO:0000256" key="1">
    <source>
        <dbReference type="ARBA" id="ARBA00009091"/>
    </source>
</evidence>
<dbReference type="Gene3D" id="3.30.910.20">
    <property type="entry name" value="Skp domain"/>
    <property type="match status" value="1"/>
</dbReference>